<comment type="caution">
    <text evidence="1">The sequence shown here is derived from an EMBL/GenBank/DDBJ whole genome shotgun (WGS) entry which is preliminary data.</text>
</comment>
<keyword evidence="2" id="KW-1185">Reference proteome</keyword>
<gene>
    <name evidence="1" type="ORF">GL263_14260</name>
</gene>
<name>A0ABR6EHB2_9ACTN</name>
<dbReference type="EMBL" id="WMLF01000187">
    <property type="protein sequence ID" value="MBB1244721.1"/>
    <property type="molecule type" value="Genomic_DNA"/>
</dbReference>
<protein>
    <submittedName>
        <fullName evidence="1">Uncharacterized protein</fullName>
    </submittedName>
</protein>
<dbReference type="RefSeq" id="WP_182856072.1">
    <property type="nucleotide sequence ID" value="NZ_WMLF01000187.1"/>
</dbReference>
<dbReference type="Proteomes" id="UP000766698">
    <property type="component" value="Unassembled WGS sequence"/>
</dbReference>
<sequence>MAALPHPGDAVLRIRVYSVNRVTGERRTIRPERVLTGEDANPLDLTMALPPCRCPLHRKHAELPLEKAADGS</sequence>
<evidence type="ECO:0000313" key="1">
    <source>
        <dbReference type="EMBL" id="MBB1244721.1"/>
    </source>
</evidence>
<evidence type="ECO:0000313" key="2">
    <source>
        <dbReference type="Proteomes" id="UP000766698"/>
    </source>
</evidence>
<proteinExistence type="predicted"/>
<organism evidence="1 2">
    <name type="scientific">Streptomyces durbertensis</name>
    <dbReference type="NCBI Taxonomy" id="2448886"/>
    <lineage>
        <taxon>Bacteria</taxon>
        <taxon>Bacillati</taxon>
        <taxon>Actinomycetota</taxon>
        <taxon>Actinomycetes</taxon>
        <taxon>Kitasatosporales</taxon>
        <taxon>Streptomycetaceae</taxon>
        <taxon>Streptomyces</taxon>
    </lineage>
</organism>
<accession>A0ABR6EHB2</accession>
<reference evidence="2" key="1">
    <citation type="journal article" date="2020" name="Syst. Appl. Microbiol.">
        <title>Streptomyces alkaliterrae sp. nov., isolated from an alkaline soil, and emended descriptions of Streptomyces alkaliphilus, Streptomyces calidiresistens and Streptomyces durbertensis.</title>
        <authorList>
            <person name="Swiecimska M."/>
            <person name="Golinska P."/>
            <person name="Nouioui I."/>
            <person name="Wypij M."/>
            <person name="Rai M."/>
            <person name="Sangal V."/>
            <person name="Goodfellow M."/>
        </authorList>
    </citation>
    <scope>NUCLEOTIDE SEQUENCE [LARGE SCALE GENOMIC DNA]</scope>
    <source>
        <strain evidence="2">DSM 104538</strain>
    </source>
</reference>